<evidence type="ECO:0000256" key="8">
    <source>
        <dbReference type="ARBA" id="ARBA00023235"/>
    </source>
</evidence>
<sequence length="203" mass="22204">MVRVKLCGIRDLDTALQAVQCGASALGFVHHPPSPRYISPQQTCELVQQLPPLVETVSLAVKISPSQAVEMAIAAQTTTIQYYGTVDDFLQLQESFPRAIFATWDEHQAQQLWRESPHAWVLFEGQTVHHGGAGVKADWGIARKLAAQYPIILAGGLQPENVAEAVRAVRPHGVDVSSGIESERGIKCPQRMEDFVKAAMRGL</sequence>
<organism evidence="11 12">
    <name type="scientific">Desulfurispira natronophila</name>
    <dbReference type="NCBI Taxonomy" id="682562"/>
    <lineage>
        <taxon>Bacteria</taxon>
        <taxon>Pseudomonadati</taxon>
        <taxon>Chrysiogenota</taxon>
        <taxon>Chrysiogenia</taxon>
        <taxon>Chrysiogenales</taxon>
        <taxon>Chrysiogenaceae</taxon>
        <taxon>Desulfurispira</taxon>
    </lineage>
</organism>
<accession>A0A7W7Y4U2</accession>
<dbReference type="Proteomes" id="UP000528322">
    <property type="component" value="Unassembled WGS sequence"/>
</dbReference>
<evidence type="ECO:0000256" key="6">
    <source>
        <dbReference type="ARBA" id="ARBA00022822"/>
    </source>
</evidence>
<dbReference type="InterPro" id="IPR011060">
    <property type="entry name" value="RibuloseP-bd_barrel"/>
</dbReference>
<evidence type="ECO:0000256" key="4">
    <source>
        <dbReference type="ARBA" id="ARBA00022272"/>
    </source>
</evidence>
<dbReference type="GO" id="GO:0004640">
    <property type="term" value="F:phosphoribosylanthranilate isomerase activity"/>
    <property type="evidence" value="ECO:0007669"/>
    <property type="project" value="UniProtKB-UniRule"/>
</dbReference>
<evidence type="ECO:0000256" key="5">
    <source>
        <dbReference type="ARBA" id="ARBA00022605"/>
    </source>
</evidence>
<feature type="domain" description="N-(5'phosphoribosyl) anthranilate isomerase (PRAI)" evidence="10">
    <location>
        <begin position="5"/>
        <end position="197"/>
    </location>
</feature>
<keyword evidence="7 9" id="KW-0057">Aromatic amino acid biosynthesis</keyword>
<dbReference type="PANTHER" id="PTHR42894:SF1">
    <property type="entry name" value="N-(5'-PHOSPHORIBOSYL)ANTHRANILATE ISOMERASE"/>
    <property type="match status" value="1"/>
</dbReference>
<evidence type="ECO:0000313" key="11">
    <source>
        <dbReference type="EMBL" id="MBB5022123.1"/>
    </source>
</evidence>
<comment type="catalytic activity">
    <reaction evidence="1 9">
        <text>N-(5-phospho-beta-D-ribosyl)anthranilate = 1-(2-carboxyphenylamino)-1-deoxy-D-ribulose 5-phosphate</text>
        <dbReference type="Rhea" id="RHEA:21540"/>
        <dbReference type="ChEBI" id="CHEBI:18277"/>
        <dbReference type="ChEBI" id="CHEBI:58613"/>
        <dbReference type="EC" id="5.3.1.24"/>
    </reaction>
</comment>
<dbReference type="HAMAP" id="MF_00135">
    <property type="entry name" value="PRAI"/>
    <property type="match status" value="1"/>
</dbReference>
<keyword evidence="12" id="KW-1185">Reference proteome</keyword>
<evidence type="ECO:0000313" key="12">
    <source>
        <dbReference type="Proteomes" id="UP000528322"/>
    </source>
</evidence>
<evidence type="ECO:0000256" key="1">
    <source>
        <dbReference type="ARBA" id="ARBA00001164"/>
    </source>
</evidence>
<comment type="caution">
    <text evidence="11">The sequence shown here is derived from an EMBL/GenBank/DDBJ whole genome shotgun (WGS) entry which is preliminary data.</text>
</comment>
<dbReference type="UniPathway" id="UPA00035">
    <property type="reaction ID" value="UER00042"/>
</dbReference>
<keyword evidence="8 9" id="KW-0413">Isomerase</keyword>
<keyword evidence="5 9" id="KW-0028">Amino-acid biosynthesis</keyword>
<evidence type="ECO:0000256" key="3">
    <source>
        <dbReference type="ARBA" id="ARBA00012572"/>
    </source>
</evidence>
<dbReference type="InterPro" id="IPR044643">
    <property type="entry name" value="TrpF_fam"/>
</dbReference>
<dbReference type="EMBL" id="JACHID010000008">
    <property type="protein sequence ID" value="MBB5022123.1"/>
    <property type="molecule type" value="Genomic_DNA"/>
</dbReference>
<comment type="similarity">
    <text evidence="9">Belongs to the TrpF family.</text>
</comment>
<dbReference type="SUPFAM" id="SSF51366">
    <property type="entry name" value="Ribulose-phoshate binding barrel"/>
    <property type="match status" value="1"/>
</dbReference>
<dbReference type="InterPro" id="IPR013785">
    <property type="entry name" value="Aldolase_TIM"/>
</dbReference>
<evidence type="ECO:0000256" key="2">
    <source>
        <dbReference type="ARBA" id="ARBA00004664"/>
    </source>
</evidence>
<dbReference type="EC" id="5.3.1.24" evidence="3 9"/>
<dbReference type="InterPro" id="IPR001240">
    <property type="entry name" value="PRAI_dom"/>
</dbReference>
<keyword evidence="6 9" id="KW-0822">Tryptophan biosynthesis</keyword>
<dbReference type="CDD" id="cd00405">
    <property type="entry name" value="PRAI"/>
    <property type="match status" value="1"/>
</dbReference>
<gene>
    <name evidence="9" type="primary">trpF</name>
    <name evidence="11" type="ORF">HNR37_001451</name>
</gene>
<comment type="pathway">
    <text evidence="2 9">Amino-acid biosynthesis; L-tryptophan biosynthesis; L-tryptophan from chorismate: step 3/5.</text>
</comment>
<reference evidence="11 12" key="1">
    <citation type="submission" date="2020-08" db="EMBL/GenBank/DDBJ databases">
        <title>Genomic Encyclopedia of Type Strains, Phase IV (KMG-IV): sequencing the most valuable type-strain genomes for metagenomic binning, comparative biology and taxonomic classification.</title>
        <authorList>
            <person name="Goeker M."/>
        </authorList>
    </citation>
    <scope>NUCLEOTIDE SEQUENCE [LARGE SCALE GENOMIC DNA]</scope>
    <source>
        <strain evidence="11 12">DSM 22071</strain>
    </source>
</reference>
<evidence type="ECO:0000256" key="7">
    <source>
        <dbReference type="ARBA" id="ARBA00023141"/>
    </source>
</evidence>
<dbReference type="AlphaFoldDB" id="A0A7W7Y4U2"/>
<evidence type="ECO:0000256" key="9">
    <source>
        <dbReference type="HAMAP-Rule" id="MF_00135"/>
    </source>
</evidence>
<name>A0A7W7Y4U2_9BACT</name>
<dbReference type="GO" id="GO:0000162">
    <property type="term" value="P:L-tryptophan biosynthetic process"/>
    <property type="evidence" value="ECO:0007669"/>
    <property type="project" value="UniProtKB-UniRule"/>
</dbReference>
<dbReference type="Pfam" id="PF00697">
    <property type="entry name" value="PRAI"/>
    <property type="match status" value="1"/>
</dbReference>
<evidence type="ECO:0000259" key="10">
    <source>
        <dbReference type="Pfam" id="PF00697"/>
    </source>
</evidence>
<dbReference type="PANTHER" id="PTHR42894">
    <property type="entry name" value="N-(5'-PHOSPHORIBOSYL)ANTHRANILATE ISOMERASE"/>
    <property type="match status" value="1"/>
</dbReference>
<dbReference type="RefSeq" id="WP_183732066.1">
    <property type="nucleotide sequence ID" value="NZ_JACHID010000008.1"/>
</dbReference>
<protein>
    <recommendedName>
        <fullName evidence="4 9">N-(5'-phosphoribosyl)anthranilate isomerase</fullName>
        <shortName evidence="9">PRAI</shortName>
        <ecNumber evidence="3 9">5.3.1.24</ecNumber>
    </recommendedName>
</protein>
<dbReference type="Gene3D" id="3.20.20.70">
    <property type="entry name" value="Aldolase class I"/>
    <property type="match status" value="1"/>
</dbReference>
<proteinExistence type="inferred from homology"/>